<dbReference type="GO" id="GO:0007018">
    <property type="term" value="P:microtubule-based movement"/>
    <property type="evidence" value="ECO:0007669"/>
    <property type="project" value="InterPro"/>
</dbReference>
<dbReference type="GO" id="GO:0051959">
    <property type="term" value="F:dynein light intermediate chain binding"/>
    <property type="evidence" value="ECO:0007669"/>
    <property type="project" value="InterPro"/>
</dbReference>
<dbReference type="PANTHER" id="PTHR46532:SF11">
    <property type="entry name" value="DYNEIN AXONEMAL HEAVY CHAIN 12"/>
    <property type="match status" value="1"/>
</dbReference>
<evidence type="ECO:0000313" key="2">
    <source>
        <dbReference type="EMBL" id="KAJ8389318.1"/>
    </source>
</evidence>
<sequence length="259" mass="30389">MTEVYGIFSKELNTVNRELTRKVQQMPAHIPEHAGQAQWAVALRRRIESPMEVLQKAHFMRETSDRDEVHLAHGQLLQALDERVRRIFSTWSQSLDQLSLNRLEQPLMTRCRDQPRMLDVNFDKNLLKMFNEIQYWERLQFEIPHCVSEVYQRREDLRSLRESVLLVVRDYNRIISVLSAEELGLFRERIRFLDKKIQPGLSKLLWSSRGASSFFINDCRLQASKGMNYTTASAVDAPESPSSRWTSTVAQAFSRKIYV</sequence>
<organism evidence="2 3">
    <name type="scientific">Aldrovandia affinis</name>
    <dbReference type="NCBI Taxonomy" id="143900"/>
    <lineage>
        <taxon>Eukaryota</taxon>
        <taxon>Metazoa</taxon>
        <taxon>Chordata</taxon>
        <taxon>Craniata</taxon>
        <taxon>Vertebrata</taxon>
        <taxon>Euteleostomi</taxon>
        <taxon>Actinopterygii</taxon>
        <taxon>Neopterygii</taxon>
        <taxon>Teleostei</taxon>
        <taxon>Notacanthiformes</taxon>
        <taxon>Halosauridae</taxon>
        <taxon>Aldrovandia</taxon>
    </lineage>
</organism>
<comment type="caution">
    <text evidence="2">The sequence shown here is derived from an EMBL/GenBank/DDBJ whole genome shotgun (WGS) entry which is preliminary data.</text>
</comment>
<keyword evidence="3" id="KW-1185">Reference proteome</keyword>
<gene>
    <name evidence="2" type="ORF">AAFF_G00121830</name>
</gene>
<accession>A0AAD7RS00</accession>
<name>A0AAD7RS00_9TELE</name>
<dbReference type="Pfam" id="PF08385">
    <property type="entry name" value="DHC_N1"/>
    <property type="match status" value="1"/>
</dbReference>
<dbReference type="GO" id="GO:0005858">
    <property type="term" value="C:axonemal dynein complex"/>
    <property type="evidence" value="ECO:0007669"/>
    <property type="project" value="TreeGrafter"/>
</dbReference>
<dbReference type="Proteomes" id="UP001221898">
    <property type="component" value="Unassembled WGS sequence"/>
</dbReference>
<protein>
    <recommendedName>
        <fullName evidence="1">Dynein heavy chain tail domain-containing protein</fullName>
    </recommendedName>
</protein>
<evidence type="ECO:0000313" key="3">
    <source>
        <dbReference type="Proteomes" id="UP001221898"/>
    </source>
</evidence>
<evidence type="ECO:0000259" key="1">
    <source>
        <dbReference type="Pfam" id="PF08385"/>
    </source>
</evidence>
<dbReference type="InterPro" id="IPR013594">
    <property type="entry name" value="Dynein_heavy_tail"/>
</dbReference>
<proteinExistence type="predicted"/>
<feature type="domain" description="Dynein heavy chain tail" evidence="1">
    <location>
        <begin position="2"/>
        <end position="214"/>
    </location>
</feature>
<dbReference type="GO" id="GO:0045505">
    <property type="term" value="F:dynein intermediate chain binding"/>
    <property type="evidence" value="ECO:0007669"/>
    <property type="project" value="InterPro"/>
</dbReference>
<dbReference type="EMBL" id="JAINUG010000184">
    <property type="protein sequence ID" value="KAJ8389318.1"/>
    <property type="molecule type" value="Genomic_DNA"/>
</dbReference>
<reference evidence="2" key="1">
    <citation type="journal article" date="2023" name="Science">
        <title>Genome structures resolve the early diversification of teleost fishes.</title>
        <authorList>
            <person name="Parey E."/>
            <person name="Louis A."/>
            <person name="Montfort J."/>
            <person name="Bouchez O."/>
            <person name="Roques C."/>
            <person name="Iampietro C."/>
            <person name="Lluch J."/>
            <person name="Castinel A."/>
            <person name="Donnadieu C."/>
            <person name="Desvignes T."/>
            <person name="Floi Bucao C."/>
            <person name="Jouanno E."/>
            <person name="Wen M."/>
            <person name="Mejri S."/>
            <person name="Dirks R."/>
            <person name="Jansen H."/>
            <person name="Henkel C."/>
            <person name="Chen W.J."/>
            <person name="Zahm M."/>
            <person name="Cabau C."/>
            <person name="Klopp C."/>
            <person name="Thompson A.W."/>
            <person name="Robinson-Rechavi M."/>
            <person name="Braasch I."/>
            <person name="Lecointre G."/>
            <person name="Bobe J."/>
            <person name="Postlethwait J.H."/>
            <person name="Berthelot C."/>
            <person name="Roest Crollius H."/>
            <person name="Guiguen Y."/>
        </authorList>
    </citation>
    <scope>NUCLEOTIDE SEQUENCE</scope>
    <source>
        <strain evidence="2">NC1722</strain>
    </source>
</reference>
<dbReference type="AlphaFoldDB" id="A0AAD7RS00"/>
<dbReference type="PANTHER" id="PTHR46532">
    <property type="entry name" value="MALE FERTILITY FACTOR KL5"/>
    <property type="match status" value="1"/>
</dbReference>
<dbReference type="InterPro" id="IPR026983">
    <property type="entry name" value="DHC"/>
</dbReference>